<organism evidence="1 2">
    <name type="scientific">Streptomyces longispororuber</name>
    <dbReference type="NCBI Taxonomy" id="68230"/>
    <lineage>
        <taxon>Bacteria</taxon>
        <taxon>Bacillati</taxon>
        <taxon>Actinomycetota</taxon>
        <taxon>Actinomycetes</taxon>
        <taxon>Kitasatosporales</taxon>
        <taxon>Streptomycetaceae</taxon>
        <taxon>Streptomyces</taxon>
    </lineage>
</organism>
<proteinExistence type="predicted"/>
<protein>
    <submittedName>
        <fullName evidence="1">Polyketide cyclase</fullName>
    </submittedName>
</protein>
<dbReference type="AlphaFoldDB" id="A0A919DNJ9"/>
<dbReference type="Gene3D" id="3.30.530.20">
    <property type="match status" value="1"/>
</dbReference>
<evidence type="ECO:0000313" key="1">
    <source>
        <dbReference type="EMBL" id="GHE60439.1"/>
    </source>
</evidence>
<sequence length="145" mass="15643">MTTTSPASRHLSTRIARPAQEVYAYAADPSRWPEWARGLADSLVPAGGSDGVWVGESPVLGRVTVAFAERNAFGVLDHDVTLPSGEVVHNPLRVLRDGDGCEVVFTLRRRPGTSDEDFRRDADAVLADLTVLKRVAERPGGPGPR</sequence>
<dbReference type="Proteomes" id="UP000608024">
    <property type="component" value="Unassembled WGS sequence"/>
</dbReference>
<dbReference type="SUPFAM" id="SSF55961">
    <property type="entry name" value="Bet v1-like"/>
    <property type="match status" value="1"/>
</dbReference>
<evidence type="ECO:0000313" key="2">
    <source>
        <dbReference type="Proteomes" id="UP000608024"/>
    </source>
</evidence>
<comment type="caution">
    <text evidence="1">The sequence shown here is derived from an EMBL/GenBank/DDBJ whole genome shotgun (WGS) entry which is preliminary data.</text>
</comment>
<dbReference type="InterPro" id="IPR019587">
    <property type="entry name" value="Polyketide_cyclase/dehydratase"/>
</dbReference>
<dbReference type="EMBL" id="BNBT01000041">
    <property type="protein sequence ID" value="GHE60439.1"/>
    <property type="molecule type" value="Genomic_DNA"/>
</dbReference>
<reference evidence="1" key="1">
    <citation type="journal article" date="2014" name="Int. J. Syst. Evol. Microbiol.">
        <title>Complete genome sequence of Corynebacterium casei LMG S-19264T (=DSM 44701T), isolated from a smear-ripened cheese.</title>
        <authorList>
            <consortium name="US DOE Joint Genome Institute (JGI-PGF)"/>
            <person name="Walter F."/>
            <person name="Albersmeier A."/>
            <person name="Kalinowski J."/>
            <person name="Ruckert C."/>
        </authorList>
    </citation>
    <scope>NUCLEOTIDE SEQUENCE</scope>
    <source>
        <strain evidence="1">JCM 4784</strain>
    </source>
</reference>
<accession>A0A919DNJ9</accession>
<dbReference type="InterPro" id="IPR023393">
    <property type="entry name" value="START-like_dom_sf"/>
</dbReference>
<name>A0A919DNJ9_9ACTN</name>
<keyword evidence="2" id="KW-1185">Reference proteome</keyword>
<reference evidence="1" key="2">
    <citation type="submission" date="2020-09" db="EMBL/GenBank/DDBJ databases">
        <authorList>
            <person name="Sun Q."/>
            <person name="Ohkuma M."/>
        </authorList>
    </citation>
    <scope>NUCLEOTIDE SEQUENCE</scope>
    <source>
        <strain evidence="1">JCM 4784</strain>
    </source>
</reference>
<dbReference type="RefSeq" id="WP_190136606.1">
    <property type="nucleotide sequence ID" value="NZ_BNBT01000041.1"/>
</dbReference>
<dbReference type="Pfam" id="PF10604">
    <property type="entry name" value="Polyketide_cyc2"/>
    <property type="match status" value="1"/>
</dbReference>
<gene>
    <name evidence="1" type="ORF">GCM10018785_31930</name>
</gene>